<proteinExistence type="predicted"/>
<accession>A0A892ZER6</accession>
<keyword evidence="2" id="KW-1185">Reference proteome</keyword>
<name>A0A892ZER6_9NEIS</name>
<evidence type="ECO:0008006" key="3">
    <source>
        <dbReference type="Google" id="ProtNLM"/>
    </source>
</evidence>
<sequence length="340" mass="37790">MSATIHADSRTRAQAFWQEWQAAEARLAAQSPQILVEEGNELLRKHLDDVVLELEGDADKATLIFSANGIVAGFPHVQALVDTATPERYAVSAFRQRLPRESMDRFGFRMNGLELNAADVKVLPGTADFRIDLVLAFTVPFAEEQREQAQHMAFIMLDHILGEWDFAVKIAAVDFADAVPANAIALSDLPAVVDTLWRDELAHSGLYPPPEDECEFEMAQCEESEQQDALIFTRNRSAASVLGRADMGWCIIIDTELDSQEDVDAARELEDAFFQRMAIGQQGVGVLSVVNLSRGVRSVYAYCGDAAWGEAQAQTSVAEFGQINSHVRTDYDPTWGWYRF</sequence>
<evidence type="ECO:0000313" key="1">
    <source>
        <dbReference type="EMBL" id="QRQ81905.1"/>
    </source>
</evidence>
<organism evidence="1 2">
    <name type="scientific">Paralysiella testudinis</name>
    <dbReference type="NCBI Taxonomy" id="2809020"/>
    <lineage>
        <taxon>Bacteria</taxon>
        <taxon>Pseudomonadati</taxon>
        <taxon>Pseudomonadota</taxon>
        <taxon>Betaproteobacteria</taxon>
        <taxon>Neisseriales</taxon>
        <taxon>Neisseriaceae</taxon>
        <taxon>Paralysiella</taxon>
    </lineage>
</organism>
<reference evidence="1" key="1">
    <citation type="submission" date="2021-02" db="EMBL/GenBank/DDBJ databases">
        <title>Neisseriaceae sp. 26B isolated from the cloaca of a Common Toad-headed Turtle (Mesoclemmys nasuta).</title>
        <authorList>
            <person name="Spergser J."/>
            <person name="Busse H.-J."/>
        </authorList>
    </citation>
    <scope>NUCLEOTIDE SEQUENCE</scope>
    <source>
        <strain evidence="1">26B</strain>
    </source>
</reference>
<dbReference type="AlphaFoldDB" id="A0A892ZER6"/>
<dbReference type="KEGG" id="ptes:JQU52_00145"/>
<dbReference type="Proteomes" id="UP000653156">
    <property type="component" value="Chromosome"/>
</dbReference>
<evidence type="ECO:0000313" key="2">
    <source>
        <dbReference type="Proteomes" id="UP000653156"/>
    </source>
</evidence>
<dbReference type="RefSeq" id="WP_230339203.1">
    <property type="nucleotide sequence ID" value="NZ_CP069798.1"/>
</dbReference>
<dbReference type="EMBL" id="CP069798">
    <property type="protein sequence ID" value="QRQ81905.1"/>
    <property type="molecule type" value="Genomic_DNA"/>
</dbReference>
<protein>
    <recommendedName>
        <fullName evidence="3">DUF695 domain-containing protein</fullName>
    </recommendedName>
</protein>
<gene>
    <name evidence="1" type="ORF">JQU52_00145</name>
</gene>